<dbReference type="GO" id="GO:0004601">
    <property type="term" value="F:peroxidase activity"/>
    <property type="evidence" value="ECO:0007669"/>
    <property type="project" value="UniProtKB-KW"/>
</dbReference>
<dbReference type="GO" id="GO:0000302">
    <property type="term" value="P:response to reactive oxygen species"/>
    <property type="evidence" value="ECO:0007669"/>
    <property type="project" value="TreeGrafter"/>
</dbReference>
<keyword evidence="2" id="KW-0349">Heme</keyword>
<comment type="caution">
    <text evidence="9">The sequence shown here is derived from an EMBL/GenBank/DDBJ whole genome shotgun (WGS) entry which is preliminary data.</text>
</comment>
<feature type="domain" description="Plant heme peroxidase family profile" evidence="8">
    <location>
        <begin position="145"/>
        <end position="286"/>
    </location>
</feature>
<evidence type="ECO:0000256" key="2">
    <source>
        <dbReference type="ARBA" id="ARBA00022617"/>
    </source>
</evidence>
<organism evidence="9 10">
    <name type="scientific">Trypanosoma brucei equiperdum</name>
    <dbReference type="NCBI Taxonomy" id="630700"/>
    <lineage>
        <taxon>Eukaryota</taxon>
        <taxon>Discoba</taxon>
        <taxon>Euglenozoa</taxon>
        <taxon>Kinetoplastea</taxon>
        <taxon>Metakinetoplastina</taxon>
        <taxon>Trypanosomatida</taxon>
        <taxon>Trypanosomatidae</taxon>
        <taxon>Trypanosoma</taxon>
    </lineage>
</organism>
<dbReference type="InterPro" id="IPR002016">
    <property type="entry name" value="Haem_peroxidase"/>
</dbReference>
<reference evidence="9 10" key="1">
    <citation type="submission" date="2018-09" db="EMBL/GenBank/DDBJ databases">
        <title>whole genome sequence of T. equiperdum IVM-t1 strain.</title>
        <authorList>
            <person name="Suganuma K."/>
        </authorList>
    </citation>
    <scope>NUCLEOTIDE SEQUENCE [LARGE SCALE GENOMIC DNA]</scope>
    <source>
        <strain evidence="9 10">IVM-t1</strain>
    </source>
</reference>
<dbReference type="PANTHER" id="PTHR31356">
    <property type="entry name" value="THYLAKOID LUMENAL 29 KDA PROTEIN, CHLOROPLASTIC-RELATED"/>
    <property type="match status" value="1"/>
</dbReference>
<keyword evidence="7" id="KW-0472">Membrane</keyword>
<keyword evidence="5" id="KW-0408">Iron</keyword>
<proteinExistence type="inferred from homology"/>
<dbReference type="GO" id="GO:0034599">
    <property type="term" value="P:cellular response to oxidative stress"/>
    <property type="evidence" value="ECO:0007669"/>
    <property type="project" value="InterPro"/>
</dbReference>
<dbReference type="GO" id="GO:0046872">
    <property type="term" value="F:metal ion binding"/>
    <property type="evidence" value="ECO:0007669"/>
    <property type="project" value="UniProtKB-KW"/>
</dbReference>
<gene>
    <name evidence="9" type="ORF">DPX39_090070100</name>
</gene>
<evidence type="ECO:0000256" key="7">
    <source>
        <dbReference type="SAM" id="Phobius"/>
    </source>
</evidence>
<comment type="similarity">
    <text evidence="6">Belongs to the peroxidase family.</text>
</comment>
<keyword evidence="4" id="KW-0560">Oxidoreductase</keyword>
<name>A0A3L6L4L0_9TRYP</name>
<accession>A0A3L6L4L0</accession>
<dbReference type="Proteomes" id="UP000266743">
    <property type="component" value="Chromosome 9"/>
</dbReference>
<keyword evidence="1 9" id="KW-0575">Peroxidase</keyword>
<dbReference type="PROSITE" id="PS50873">
    <property type="entry name" value="PEROXIDASE_4"/>
    <property type="match status" value="1"/>
</dbReference>
<dbReference type="EMBL" id="QSBY01000009">
    <property type="protein sequence ID" value="RHW70167.1"/>
    <property type="molecule type" value="Genomic_DNA"/>
</dbReference>
<evidence type="ECO:0000256" key="1">
    <source>
        <dbReference type="ARBA" id="ARBA00022559"/>
    </source>
</evidence>
<evidence type="ECO:0000259" key="8">
    <source>
        <dbReference type="PROSITE" id="PS50873"/>
    </source>
</evidence>
<protein>
    <submittedName>
        <fullName evidence="9">Peroxidase</fullName>
    </submittedName>
</protein>
<evidence type="ECO:0000256" key="4">
    <source>
        <dbReference type="ARBA" id="ARBA00023002"/>
    </source>
</evidence>
<dbReference type="GO" id="GO:0020037">
    <property type="term" value="F:heme binding"/>
    <property type="evidence" value="ECO:0007669"/>
    <property type="project" value="InterPro"/>
</dbReference>
<dbReference type="SUPFAM" id="SSF48113">
    <property type="entry name" value="Heme-dependent peroxidases"/>
    <property type="match status" value="1"/>
</dbReference>
<dbReference type="InterPro" id="IPR044831">
    <property type="entry name" value="Ccp1-like"/>
</dbReference>
<evidence type="ECO:0000313" key="10">
    <source>
        <dbReference type="Proteomes" id="UP000266743"/>
    </source>
</evidence>
<dbReference type="Gene3D" id="1.10.420.10">
    <property type="entry name" value="Peroxidase, domain 2"/>
    <property type="match status" value="1"/>
</dbReference>
<evidence type="ECO:0000256" key="3">
    <source>
        <dbReference type="ARBA" id="ARBA00022723"/>
    </source>
</evidence>
<evidence type="ECO:0000313" key="9">
    <source>
        <dbReference type="EMBL" id="RHW70167.1"/>
    </source>
</evidence>
<feature type="transmembrane region" description="Helical" evidence="7">
    <location>
        <begin position="45"/>
        <end position="65"/>
    </location>
</feature>
<sequence>MFRVYTRRLSSLGPFCGSRKCLLWWGYKEGDLHRIARQRPWWENAAIFAGLLCFIQASSMCYYFGNRWYQAIRPSGNDLYINRAMDTKVFSRPDLSVAAVRMVIHHALSGAQTPFGVPMVYPEYMKPEAEELMEFILQLNHEQPMFSIPDLWALFSAKALARLGGPSISVHRGRSDPPNDVPADQLLISTPSLVPESKRDVLNMKRLLSRQGFAVDEIVAMLGGIRNIGFHESSGFHTTEEVKPQMRRRPGVMGPEEDVYHIPDTPQKCTLDPYVFGSEYFDLLLDYNWKQNTSLFRRSGPFHCSENDRKREVLLLDPFSEQAMERERKRLQAEERARESVERAALKRHPSFDETTSITGGRDGEAQPISGVMSELNEDEGINVKSLVEVPEFKSPCSSVSMREVDVLLLDDALLTGWMHRFSANEILFYDVFGTVMEKIQCRGYNLNSLYLP</sequence>
<dbReference type="InterPro" id="IPR010255">
    <property type="entry name" value="Haem_peroxidase_sf"/>
</dbReference>
<keyword evidence="7" id="KW-1133">Transmembrane helix</keyword>
<dbReference type="PANTHER" id="PTHR31356:SF36">
    <property type="entry name" value="L-ASCORBATE PEROXIDASE 3"/>
    <property type="match status" value="1"/>
</dbReference>
<dbReference type="Pfam" id="PF00141">
    <property type="entry name" value="peroxidase"/>
    <property type="match status" value="1"/>
</dbReference>
<dbReference type="GO" id="GO:0042744">
    <property type="term" value="P:hydrogen peroxide catabolic process"/>
    <property type="evidence" value="ECO:0007669"/>
    <property type="project" value="TreeGrafter"/>
</dbReference>
<keyword evidence="3" id="KW-0479">Metal-binding</keyword>
<keyword evidence="7" id="KW-0812">Transmembrane</keyword>
<evidence type="ECO:0000256" key="5">
    <source>
        <dbReference type="ARBA" id="ARBA00023004"/>
    </source>
</evidence>
<evidence type="ECO:0000256" key="6">
    <source>
        <dbReference type="RuleBase" id="RU004241"/>
    </source>
</evidence>
<dbReference type="AlphaFoldDB" id="A0A3L6L4L0"/>